<dbReference type="AlphaFoldDB" id="A0A5D0MH07"/>
<protein>
    <recommendedName>
        <fullName evidence="12">Ferredoxin--nitrite reductase</fullName>
    </recommendedName>
</protein>
<dbReference type="GO" id="GO:0020037">
    <property type="term" value="F:heme binding"/>
    <property type="evidence" value="ECO:0007669"/>
    <property type="project" value="InterPro"/>
</dbReference>
<dbReference type="InterPro" id="IPR045854">
    <property type="entry name" value="NO2/SO3_Rdtase_4Fe4S_sf"/>
</dbReference>
<dbReference type="Gene3D" id="3.90.480.10">
    <property type="entry name" value="Sulfite Reductase Hemoprotein,Domain 2"/>
    <property type="match status" value="1"/>
</dbReference>
<dbReference type="InterPro" id="IPR051329">
    <property type="entry name" value="NIR_SIR_4Fe-4S"/>
</dbReference>
<sequence>MLTYQLPENLNDDIEYYENAVKDYLDGKMEAVKMKGIRVPLGIYEQRRENTYMVRIRIAGGIISPAQLKEVSQLALKYGSGILHVTTRQDLQIHDASIQGTVHVMKGLVKCGLSAKGGGGNTVRNIVMSHDTGCTENEPFELTPVVTKLTSDMINEKDSFRLPRKFKISFSNNDDDTGYAMISDLGLFAKNKDGEKGFRVFVAGGLGRKSRTGELLYDFIPLNDLYRTVNAVKTVFYKYGNRKNKHRARLRFLFDDLGKGKFLNLVEEEKKRFEKRDYESLVYNRNICTENCNGKIPLNVDRTWFERFVSIQFNGFYNILIPLKNGDIRAETAEDFSSIAADFGENTIRLTNTQNIFLVNVPIEGVKKVYNFLEDKELYGETPYVISRIVACKGADTCKLGICKTRGAVKKIYELIESEKNSFTDIGNLNVHISGCPNACGKHLVGDIGFYGRARQKYGYFFPSYTVVTGGCSRQDSAVFGHEMGEISAKNMPYFLTEVLKDYAGSANSSFHEYLENGGKDSIDNILSKYSYVPSYDEDFSFYYDWGSDEMFSTEDIGQGECSASLMDLIDSYLKSIRKTKQLLEKDNDKGSEHKYLYDILLKSVNIFVLLKGYDTDSVNKLVDIYKKEYQNILNDEQLNTADFLLKDSFSSKETKEMILELSDYALTYYRSLDDNLGFAAAEVSGSDSDSINFKDYRGVACPLNFVRIKVDLSSMKKGEILEVYLDDGAPIANVPRSVESEGHEIVDKRKIDNYWILKIKKNKRRD</sequence>
<organism evidence="10 11">
    <name type="scientific">Flexistipes sinusarabici</name>
    <dbReference type="NCBI Taxonomy" id="2352"/>
    <lineage>
        <taxon>Bacteria</taxon>
        <taxon>Pseudomonadati</taxon>
        <taxon>Deferribacterota</taxon>
        <taxon>Deferribacteres</taxon>
        <taxon>Deferribacterales</taxon>
        <taxon>Flexistipitaceae</taxon>
        <taxon>Flexistipes</taxon>
    </lineage>
</organism>
<keyword evidence="3" id="KW-0479">Metal-binding</keyword>
<dbReference type="Gene3D" id="3.30.413.10">
    <property type="entry name" value="Sulfite Reductase Hemoprotein, domain 1"/>
    <property type="match status" value="2"/>
</dbReference>
<evidence type="ECO:0000259" key="7">
    <source>
        <dbReference type="Pfam" id="PF01077"/>
    </source>
</evidence>
<evidence type="ECO:0000256" key="1">
    <source>
        <dbReference type="ARBA" id="ARBA00022485"/>
    </source>
</evidence>
<feature type="domain" description="UPF0033" evidence="8">
    <location>
        <begin position="696"/>
        <end position="762"/>
    </location>
</feature>
<dbReference type="InterPro" id="IPR036136">
    <property type="entry name" value="Nit/Sulf_reduc_fer-like_dom_sf"/>
</dbReference>
<evidence type="ECO:0000313" key="10">
    <source>
        <dbReference type="EMBL" id="TYB32967.1"/>
    </source>
</evidence>
<evidence type="ECO:0000259" key="8">
    <source>
        <dbReference type="Pfam" id="PF01206"/>
    </source>
</evidence>
<dbReference type="InterPro" id="IPR036868">
    <property type="entry name" value="TusA-like_sf"/>
</dbReference>
<dbReference type="Pfam" id="PF01077">
    <property type="entry name" value="NIR_SIR"/>
    <property type="match status" value="1"/>
</dbReference>
<keyword evidence="6" id="KW-0411">Iron-sulfur</keyword>
<dbReference type="Gene3D" id="3.30.110.40">
    <property type="entry name" value="TusA-like domain"/>
    <property type="match status" value="1"/>
</dbReference>
<dbReference type="InterPro" id="IPR005117">
    <property type="entry name" value="NiRdtase/SiRdtase_haem-b_fer"/>
</dbReference>
<dbReference type="PRINTS" id="PR00397">
    <property type="entry name" value="SIROHAEM"/>
</dbReference>
<dbReference type="PANTHER" id="PTHR32439:SF9">
    <property type="entry name" value="BLR3264 PROTEIN"/>
    <property type="match status" value="1"/>
</dbReference>
<dbReference type="RefSeq" id="WP_303701532.1">
    <property type="nucleotide sequence ID" value="NZ_VSIV01000226.1"/>
</dbReference>
<dbReference type="PROSITE" id="PS00365">
    <property type="entry name" value="NIR_SIR"/>
    <property type="match status" value="1"/>
</dbReference>
<feature type="domain" description="Nitrite/Sulfite reductase ferredoxin-like" evidence="9">
    <location>
        <begin position="45"/>
        <end position="98"/>
    </location>
</feature>
<dbReference type="CDD" id="cd00291">
    <property type="entry name" value="SirA_YedF_YeeD"/>
    <property type="match status" value="1"/>
</dbReference>
<evidence type="ECO:0000256" key="2">
    <source>
        <dbReference type="ARBA" id="ARBA00022617"/>
    </source>
</evidence>
<keyword evidence="2" id="KW-0349">Heme</keyword>
<reference evidence="10 11" key="1">
    <citation type="submission" date="2019-08" db="EMBL/GenBank/DDBJ databases">
        <title>Genomic characterization of a novel candidate phylum (ARYD3) from a high temperature, high salinity tertiary oil reservoir in north central Oklahoma, USA.</title>
        <authorList>
            <person name="Youssef N.H."/>
            <person name="Yadav A."/>
            <person name="Elshahed M.S."/>
        </authorList>
    </citation>
    <scope>NUCLEOTIDE SEQUENCE [LARGE SCALE GENOMIC DNA]</scope>
    <source>
        <strain evidence="10">ARYD1</strain>
    </source>
</reference>
<dbReference type="Proteomes" id="UP000323337">
    <property type="component" value="Unassembled WGS sequence"/>
</dbReference>
<dbReference type="SUPFAM" id="SSF64307">
    <property type="entry name" value="SirA-like"/>
    <property type="match status" value="1"/>
</dbReference>
<dbReference type="SUPFAM" id="SSF56014">
    <property type="entry name" value="Nitrite and sulphite reductase 4Fe-4S domain-like"/>
    <property type="match status" value="2"/>
</dbReference>
<name>A0A5D0MH07_FLESI</name>
<feature type="domain" description="Nitrite/Sulfite reductase ferredoxin-like" evidence="9">
    <location>
        <begin position="315"/>
        <end position="374"/>
    </location>
</feature>
<dbReference type="SUPFAM" id="SSF55124">
    <property type="entry name" value="Nitrite/Sulfite reductase N-terminal domain-like"/>
    <property type="match status" value="2"/>
</dbReference>
<keyword evidence="5" id="KW-0408">Iron</keyword>
<dbReference type="Pfam" id="PF01206">
    <property type="entry name" value="TusA"/>
    <property type="match status" value="1"/>
</dbReference>
<keyword evidence="4" id="KW-0560">Oxidoreductase</keyword>
<evidence type="ECO:0000256" key="5">
    <source>
        <dbReference type="ARBA" id="ARBA00023004"/>
    </source>
</evidence>
<evidence type="ECO:0008006" key="12">
    <source>
        <dbReference type="Google" id="ProtNLM"/>
    </source>
</evidence>
<evidence type="ECO:0000256" key="4">
    <source>
        <dbReference type="ARBA" id="ARBA00023002"/>
    </source>
</evidence>
<proteinExistence type="predicted"/>
<evidence type="ECO:0000256" key="3">
    <source>
        <dbReference type="ARBA" id="ARBA00022723"/>
    </source>
</evidence>
<keyword evidence="1" id="KW-0004">4Fe-4S</keyword>
<dbReference type="GO" id="GO:0051539">
    <property type="term" value="F:4 iron, 4 sulfur cluster binding"/>
    <property type="evidence" value="ECO:0007669"/>
    <property type="project" value="UniProtKB-KW"/>
</dbReference>
<dbReference type="PANTHER" id="PTHR32439">
    <property type="entry name" value="FERREDOXIN--NITRITE REDUCTASE, CHLOROPLASTIC"/>
    <property type="match status" value="1"/>
</dbReference>
<evidence type="ECO:0000256" key="6">
    <source>
        <dbReference type="ARBA" id="ARBA00023014"/>
    </source>
</evidence>
<dbReference type="Pfam" id="PF03460">
    <property type="entry name" value="NIR_SIR_ferr"/>
    <property type="match status" value="2"/>
</dbReference>
<evidence type="ECO:0000259" key="9">
    <source>
        <dbReference type="Pfam" id="PF03460"/>
    </source>
</evidence>
<dbReference type="InterPro" id="IPR006066">
    <property type="entry name" value="NO2/SO3_Rdtase_FeS/sirohaem_BS"/>
</dbReference>
<feature type="domain" description="Nitrite/sulphite reductase 4Fe-4S" evidence="7">
    <location>
        <begin position="120"/>
        <end position="271"/>
    </location>
</feature>
<dbReference type="InterPro" id="IPR006067">
    <property type="entry name" value="NO2/SO3_Rdtase_4Fe4S_dom"/>
</dbReference>
<dbReference type="InterPro" id="IPR001455">
    <property type="entry name" value="TusA-like"/>
</dbReference>
<dbReference type="EMBL" id="VSIV01000226">
    <property type="protein sequence ID" value="TYB32967.1"/>
    <property type="molecule type" value="Genomic_DNA"/>
</dbReference>
<accession>A0A5D0MH07</accession>
<dbReference type="GO" id="GO:0046872">
    <property type="term" value="F:metal ion binding"/>
    <property type="evidence" value="ECO:0007669"/>
    <property type="project" value="UniProtKB-KW"/>
</dbReference>
<comment type="caution">
    <text evidence="10">The sequence shown here is derived from an EMBL/GenBank/DDBJ whole genome shotgun (WGS) entry which is preliminary data.</text>
</comment>
<gene>
    <name evidence="10" type="ORF">FXF49_08790</name>
</gene>
<evidence type="ECO:0000313" key="11">
    <source>
        <dbReference type="Proteomes" id="UP000323337"/>
    </source>
</evidence>
<dbReference type="GO" id="GO:0016491">
    <property type="term" value="F:oxidoreductase activity"/>
    <property type="evidence" value="ECO:0007669"/>
    <property type="project" value="UniProtKB-KW"/>
</dbReference>